<proteinExistence type="inferred from homology"/>
<organism evidence="2 3">
    <name type="scientific">Nezara viridula</name>
    <name type="common">Southern green stink bug</name>
    <name type="synonym">Cimex viridulus</name>
    <dbReference type="NCBI Taxonomy" id="85310"/>
    <lineage>
        <taxon>Eukaryota</taxon>
        <taxon>Metazoa</taxon>
        <taxon>Ecdysozoa</taxon>
        <taxon>Arthropoda</taxon>
        <taxon>Hexapoda</taxon>
        <taxon>Insecta</taxon>
        <taxon>Pterygota</taxon>
        <taxon>Neoptera</taxon>
        <taxon>Paraneoptera</taxon>
        <taxon>Hemiptera</taxon>
        <taxon>Heteroptera</taxon>
        <taxon>Panheteroptera</taxon>
        <taxon>Pentatomomorpha</taxon>
        <taxon>Pentatomoidea</taxon>
        <taxon>Pentatomidae</taxon>
        <taxon>Pentatominae</taxon>
        <taxon>Nezara</taxon>
    </lineage>
</organism>
<keyword evidence="3" id="KW-1185">Reference proteome</keyword>
<dbReference type="EMBL" id="OV725077">
    <property type="protein sequence ID" value="CAH1391974.1"/>
    <property type="molecule type" value="Genomic_DNA"/>
</dbReference>
<evidence type="ECO:0000256" key="1">
    <source>
        <dbReference type="ARBA" id="ARBA00009884"/>
    </source>
</evidence>
<evidence type="ECO:0008006" key="4">
    <source>
        <dbReference type="Google" id="ProtNLM"/>
    </source>
</evidence>
<evidence type="ECO:0000313" key="3">
    <source>
        <dbReference type="Proteomes" id="UP001152798"/>
    </source>
</evidence>
<dbReference type="Gene3D" id="3.40.50.2060">
    <property type="match status" value="1"/>
</dbReference>
<dbReference type="InterPro" id="IPR001619">
    <property type="entry name" value="Sec1-like"/>
</dbReference>
<dbReference type="Pfam" id="PF00995">
    <property type="entry name" value="Sec1"/>
    <property type="match status" value="1"/>
</dbReference>
<dbReference type="InterPro" id="IPR043154">
    <property type="entry name" value="Sec-1-like_dom1"/>
</dbReference>
<dbReference type="InterPro" id="IPR027482">
    <property type="entry name" value="Sec1-like_dom2"/>
</dbReference>
<dbReference type="OrthoDB" id="10262287at2759"/>
<dbReference type="AlphaFoldDB" id="A0A9P0E1A4"/>
<dbReference type="FunFam" id="3.40.50.1910:FF:000005">
    <property type="entry name" value="vacuolar protein sorting-associated protein 33A isoform X1"/>
    <property type="match status" value="1"/>
</dbReference>
<evidence type="ECO:0000313" key="2">
    <source>
        <dbReference type="EMBL" id="CAH1391974.1"/>
    </source>
</evidence>
<dbReference type="PANTHER" id="PTHR11679">
    <property type="entry name" value="VESICLE PROTEIN SORTING-ASSOCIATED"/>
    <property type="match status" value="1"/>
</dbReference>
<dbReference type="InterPro" id="IPR036045">
    <property type="entry name" value="Sec1-like_sf"/>
</dbReference>
<dbReference type="PIRSF" id="PIRSF005715">
    <property type="entry name" value="VPS45_Sec1"/>
    <property type="match status" value="1"/>
</dbReference>
<dbReference type="Proteomes" id="UP001152798">
    <property type="component" value="Chromosome 1"/>
</dbReference>
<name>A0A9P0E1A4_NEZVI</name>
<protein>
    <recommendedName>
        <fullName evidence="4">Vacuolar protein sorting-associated protein 33A</fullName>
    </recommendedName>
</protein>
<dbReference type="GO" id="GO:0016192">
    <property type="term" value="P:vesicle-mediated transport"/>
    <property type="evidence" value="ECO:0007669"/>
    <property type="project" value="InterPro"/>
</dbReference>
<reference evidence="2" key="1">
    <citation type="submission" date="2022-01" db="EMBL/GenBank/DDBJ databases">
        <authorList>
            <person name="King R."/>
        </authorList>
    </citation>
    <scope>NUCLEOTIDE SEQUENCE</scope>
</reference>
<comment type="similarity">
    <text evidence="1">Belongs to the STXBP/unc-18/SEC1 family.</text>
</comment>
<gene>
    <name evidence="2" type="ORF">NEZAVI_LOCUS2888</name>
</gene>
<dbReference type="SUPFAM" id="SSF56815">
    <property type="entry name" value="Sec1/munc18-like (SM) proteins"/>
    <property type="match status" value="1"/>
</dbReference>
<sequence>MSNHLSGGKVNIALLQDHLRKQILYLIDKCNGPKAIVWDEALAGPVGLICKYKILLDHDVSRMYPLKFGKLPVTNVNNIIFISRPQIHLMDMIADIVHEEERSGIRKYCYLFFIPRRSQLCEKRLKTKGVYGNFNLIEDLPCDIFPFDSDVLSMEVETTFKDFHLEKDPTSLYQAAQAIFTLQELYGVIPKVTGKGDAARHVWKLLERLDLEPRTYPSTSQIDHLILLDRTVDLLTPLATQLTYEGLIDELFEIKNTTAHFPSENFDTEDEKDIMSDKKQVILNSADELFAEIRDKNFLAVGAVLSKRANMIKSELEERSGMGSVEQMKVLVAKLPHILAIKKSLGIHTPIAELIKQVTDSSEFLDSLQLEQELMLGVDTDRVQSHIEDCIAHEQPLIKVLRLICMQSATNSGLKPKVLDYYKREILHTYGFEHILTLTNLEDAGLLKVQQGSRGYTVLRKTLRLTVEDGSEVAPVDINYVHSIYAPLSVRLVQHIVRHGGWGNLTDVLSLLPGPILDVKQSSRYCSQNRRRASVGSQTSSINDSPKVVLVFFLGGCTYAEISALRFLSQQEDSNVEFVVATTKLINGNNFIKSLIDPIES</sequence>
<accession>A0A9P0E1A4</accession>
<dbReference type="Gene3D" id="3.40.50.1910">
    <property type="match status" value="2"/>
</dbReference>